<dbReference type="PROSITE" id="PS50195">
    <property type="entry name" value="PX"/>
    <property type="match status" value="1"/>
</dbReference>
<sequence>MDFIQEIPRIQEAQNANIEIFVINPVINNENFQRQVTYEVKGQDSLGQFESLRKYSEFITLRNILTQKWPGHYIPPVPPKKLMGSFSLEFIETRRKHLEYFLQQSSKINIFYTTEEYQLFLRGPADFDKLMNQFKYTIRDISDKYKQVYEECTKVFVTTQMADQIAEYENLFKENLNKLLDFKNVVKEVHTKFDSFQKQFCLFNAKMTSLETEYIGEITPSYSKIYSPIEKNEIENPFHEIYEWVKIEILDLEAILETISKKSEIENQRAKIEEKIKKENVNLKDLQAGKTKFLNLLNSKPKSDQAAEIESTIRELEADIIDHSCILRIIVVRLFETVLPEFKVMKSKVYKDMMKTYGRISLLAFQNFTDSAKQINWHSEG</sequence>
<dbReference type="AlphaFoldDB" id="A0AAU9JA84"/>
<dbReference type="Pfam" id="PF00787">
    <property type="entry name" value="PX"/>
    <property type="match status" value="1"/>
</dbReference>
<evidence type="ECO:0000313" key="3">
    <source>
        <dbReference type="EMBL" id="CAG9322136.1"/>
    </source>
</evidence>
<evidence type="ECO:0000313" key="4">
    <source>
        <dbReference type="Proteomes" id="UP001162131"/>
    </source>
</evidence>
<dbReference type="EMBL" id="CAJZBQ010000030">
    <property type="protein sequence ID" value="CAG9322136.1"/>
    <property type="molecule type" value="Genomic_DNA"/>
</dbReference>
<name>A0AAU9JA84_9CILI</name>
<evidence type="ECO:0000256" key="1">
    <source>
        <dbReference type="SAM" id="Coils"/>
    </source>
</evidence>
<keyword evidence="1" id="KW-0175">Coiled coil</keyword>
<evidence type="ECO:0000259" key="2">
    <source>
        <dbReference type="PROSITE" id="PS50195"/>
    </source>
</evidence>
<feature type="domain" description="PX" evidence="2">
    <location>
        <begin position="16"/>
        <end position="127"/>
    </location>
</feature>
<reference evidence="3" key="1">
    <citation type="submission" date="2021-09" db="EMBL/GenBank/DDBJ databases">
        <authorList>
            <consortium name="AG Swart"/>
            <person name="Singh M."/>
            <person name="Singh A."/>
            <person name="Seah K."/>
            <person name="Emmerich C."/>
        </authorList>
    </citation>
    <scope>NUCLEOTIDE SEQUENCE</scope>
    <source>
        <strain evidence="3">ATCC30299</strain>
    </source>
</reference>
<dbReference type="InterPro" id="IPR036871">
    <property type="entry name" value="PX_dom_sf"/>
</dbReference>
<proteinExistence type="predicted"/>
<comment type="caution">
    <text evidence="3">The sequence shown here is derived from an EMBL/GenBank/DDBJ whole genome shotgun (WGS) entry which is preliminary data.</text>
</comment>
<dbReference type="GO" id="GO:0005768">
    <property type="term" value="C:endosome"/>
    <property type="evidence" value="ECO:0007669"/>
    <property type="project" value="TreeGrafter"/>
</dbReference>
<dbReference type="GO" id="GO:0035091">
    <property type="term" value="F:phosphatidylinositol binding"/>
    <property type="evidence" value="ECO:0007669"/>
    <property type="project" value="InterPro"/>
</dbReference>
<dbReference type="SUPFAM" id="SSF64268">
    <property type="entry name" value="PX domain"/>
    <property type="match status" value="1"/>
</dbReference>
<dbReference type="SMART" id="SM00312">
    <property type="entry name" value="PX"/>
    <property type="match status" value="1"/>
</dbReference>
<gene>
    <name evidence="3" type="ORF">BSTOLATCC_MIC30516</name>
</gene>
<dbReference type="CDD" id="cd06093">
    <property type="entry name" value="PX_domain"/>
    <property type="match status" value="1"/>
</dbReference>
<accession>A0AAU9JA84</accession>
<dbReference type="Proteomes" id="UP001162131">
    <property type="component" value="Unassembled WGS sequence"/>
</dbReference>
<organism evidence="3 4">
    <name type="scientific">Blepharisma stoltei</name>
    <dbReference type="NCBI Taxonomy" id="1481888"/>
    <lineage>
        <taxon>Eukaryota</taxon>
        <taxon>Sar</taxon>
        <taxon>Alveolata</taxon>
        <taxon>Ciliophora</taxon>
        <taxon>Postciliodesmatophora</taxon>
        <taxon>Heterotrichea</taxon>
        <taxon>Heterotrichida</taxon>
        <taxon>Blepharismidae</taxon>
        <taxon>Blepharisma</taxon>
    </lineage>
</organism>
<keyword evidence="4" id="KW-1185">Reference proteome</keyword>
<dbReference type="InterPro" id="IPR001683">
    <property type="entry name" value="PX_dom"/>
</dbReference>
<dbReference type="Gene3D" id="3.30.1520.10">
    <property type="entry name" value="Phox-like domain"/>
    <property type="match status" value="1"/>
</dbReference>
<dbReference type="PANTHER" id="PTHR10555">
    <property type="entry name" value="SORTING NEXIN"/>
    <property type="match status" value="1"/>
</dbReference>
<protein>
    <recommendedName>
        <fullName evidence="2">PX domain-containing protein</fullName>
    </recommendedName>
</protein>
<dbReference type="PANTHER" id="PTHR10555:SF170">
    <property type="entry name" value="FI18122P1"/>
    <property type="match status" value="1"/>
</dbReference>
<feature type="coiled-coil region" evidence="1">
    <location>
        <begin position="255"/>
        <end position="289"/>
    </location>
</feature>